<accession>A0ABT1UMH5</accession>
<dbReference type="RefSeq" id="WP_256612652.1">
    <property type="nucleotide sequence ID" value="NZ_JANIBM010000048.1"/>
</dbReference>
<comment type="caution">
    <text evidence="2">The sequence shown here is derived from an EMBL/GenBank/DDBJ whole genome shotgun (WGS) entry which is preliminary data.</text>
</comment>
<feature type="chain" id="PRO_5045916497" evidence="1">
    <location>
        <begin position="27"/>
        <end position="156"/>
    </location>
</feature>
<reference evidence="2 3" key="1">
    <citation type="submission" date="2022-07" db="EMBL/GenBank/DDBJ databases">
        <title>Methylomonas rivi sp. nov., Methylomonas rosea sp. nov., Methylomonas aureus sp. nov. and Methylomonas subterranea sp. nov., four novel methanotrophs isolated from a freshwater creek and the deep terrestrial subsurface.</title>
        <authorList>
            <person name="Abin C."/>
            <person name="Sankaranarayanan K."/>
            <person name="Garner C."/>
            <person name="Sindelar R."/>
            <person name="Kotary K."/>
            <person name="Garner R."/>
            <person name="Barclay S."/>
            <person name="Lawson P."/>
            <person name="Krumholz L."/>
        </authorList>
    </citation>
    <scope>NUCLEOTIDE SEQUENCE [LARGE SCALE GENOMIC DNA]</scope>
    <source>
        <strain evidence="2 3">SURF-1</strain>
    </source>
</reference>
<evidence type="ECO:0000313" key="3">
    <source>
        <dbReference type="Proteomes" id="UP001524569"/>
    </source>
</evidence>
<proteinExistence type="predicted"/>
<keyword evidence="1" id="KW-0732">Signal</keyword>
<dbReference type="Proteomes" id="UP001524569">
    <property type="component" value="Unassembled WGS sequence"/>
</dbReference>
<gene>
    <name evidence="2" type="ORF">NP603_20150</name>
</gene>
<feature type="signal peptide" evidence="1">
    <location>
        <begin position="1"/>
        <end position="26"/>
    </location>
</feature>
<dbReference type="EMBL" id="JANIBM010000048">
    <property type="protein sequence ID" value="MCQ8183435.1"/>
    <property type="molecule type" value="Genomic_DNA"/>
</dbReference>
<evidence type="ECO:0000313" key="2">
    <source>
        <dbReference type="EMBL" id="MCQ8183435.1"/>
    </source>
</evidence>
<evidence type="ECO:0000256" key="1">
    <source>
        <dbReference type="SAM" id="SignalP"/>
    </source>
</evidence>
<name>A0ABT1UMH5_9GAMM</name>
<organism evidence="2 3">
    <name type="scientific">Methylomonas aurea</name>
    <dbReference type="NCBI Taxonomy" id="2952224"/>
    <lineage>
        <taxon>Bacteria</taxon>
        <taxon>Pseudomonadati</taxon>
        <taxon>Pseudomonadota</taxon>
        <taxon>Gammaproteobacteria</taxon>
        <taxon>Methylococcales</taxon>
        <taxon>Methylococcaceae</taxon>
        <taxon>Methylomonas</taxon>
    </lineage>
</organism>
<protein>
    <submittedName>
        <fullName evidence="2">Uncharacterized protein</fullName>
    </submittedName>
</protein>
<sequence length="156" mass="15992">MKKLTTASVIFLGLLGGIGFAQQAAAHDQAGGLSSLSGPGATDFYEITCANDAATGTPTNRLFFKIRDVTPGGNLVGMTVVKGVGVPTNGAATTTVDNSGNDSGYSADAEIKGGNGVYNVLVWHTGVASNESYTFQYHCDNGSVHTATSIKRVSNQ</sequence>
<keyword evidence="3" id="KW-1185">Reference proteome</keyword>